<protein>
    <submittedName>
        <fullName evidence="1">Uncharacterized protein</fullName>
    </submittedName>
</protein>
<name>D7U6T9_VITVI</name>
<reference evidence="2" key="1">
    <citation type="journal article" date="2007" name="Nature">
        <title>The grapevine genome sequence suggests ancestral hexaploidization in major angiosperm phyla.</title>
        <authorList>
            <consortium name="The French-Italian Public Consortium for Grapevine Genome Characterization."/>
            <person name="Jaillon O."/>
            <person name="Aury J.-M."/>
            <person name="Noel B."/>
            <person name="Policriti A."/>
            <person name="Clepet C."/>
            <person name="Casagrande A."/>
            <person name="Choisne N."/>
            <person name="Aubourg S."/>
            <person name="Vitulo N."/>
            <person name="Jubin C."/>
            <person name="Vezzi A."/>
            <person name="Legeai F."/>
            <person name="Hugueney P."/>
            <person name="Dasilva C."/>
            <person name="Horner D."/>
            <person name="Mica E."/>
            <person name="Jublot D."/>
            <person name="Poulain J."/>
            <person name="Bruyere C."/>
            <person name="Billault A."/>
            <person name="Segurens B."/>
            <person name="Gouyvenoux M."/>
            <person name="Ugarte E."/>
            <person name="Cattonaro F."/>
            <person name="Anthouard V."/>
            <person name="Vico V."/>
            <person name="Del Fabbro C."/>
            <person name="Alaux M."/>
            <person name="Di Gaspero G."/>
            <person name="Dumas V."/>
            <person name="Felice N."/>
            <person name="Paillard S."/>
            <person name="Juman I."/>
            <person name="Moroldo M."/>
            <person name="Scalabrin S."/>
            <person name="Canaguier A."/>
            <person name="Le Clainche I."/>
            <person name="Malacrida G."/>
            <person name="Durand E."/>
            <person name="Pesole G."/>
            <person name="Laucou V."/>
            <person name="Chatelet P."/>
            <person name="Merdinoglu D."/>
            <person name="Delledonne M."/>
            <person name="Pezzotti M."/>
            <person name="Lecharny A."/>
            <person name="Scarpelli C."/>
            <person name="Artiguenave F."/>
            <person name="Pe M.E."/>
            <person name="Valle G."/>
            <person name="Morgante M."/>
            <person name="Caboche M."/>
            <person name="Adam-Blondon A.-F."/>
            <person name="Weissenbach J."/>
            <person name="Quetier F."/>
            <person name="Wincker P."/>
        </authorList>
    </citation>
    <scope>NUCLEOTIDE SEQUENCE [LARGE SCALE GENOMIC DNA]</scope>
    <source>
        <strain evidence="2">cv. Pinot noir / PN40024</strain>
    </source>
</reference>
<gene>
    <name evidence="1" type="ORF">VIT_00s0454g00020</name>
</gene>
<dbReference type="AlphaFoldDB" id="D7U6T9"/>
<dbReference type="Proteomes" id="UP000009183">
    <property type="component" value="Unassembled WGS sequence, unordered"/>
</dbReference>
<accession>D7U6T9</accession>
<evidence type="ECO:0000313" key="1">
    <source>
        <dbReference type="EMBL" id="CBI38459.3"/>
    </source>
</evidence>
<dbReference type="HOGENOM" id="CLU_2473558_0_0_1"/>
<proteinExistence type="predicted"/>
<keyword evidence="2" id="KW-1185">Reference proteome</keyword>
<dbReference type="InParanoid" id="D7U6T9"/>
<organism evidence="1 2">
    <name type="scientific">Vitis vinifera</name>
    <name type="common">Grape</name>
    <dbReference type="NCBI Taxonomy" id="29760"/>
    <lineage>
        <taxon>Eukaryota</taxon>
        <taxon>Viridiplantae</taxon>
        <taxon>Streptophyta</taxon>
        <taxon>Embryophyta</taxon>
        <taxon>Tracheophyta</taxon>
        <taxon>Spermatophyta</taxon>
        <taxon>Magnoliopsida</taxon>
        <taxon>eudicotyledons</taxon>
        <taxon>Gunneridae</taxon>
        <taxon>Pentapetalae</taxon>
        <taxon>rosids</taxon>
        <taxon>Vitales</taxon>
        <taxon>Vitaceae</taxon>
        <taxon>Viteae</taxon>
        <taxon>Vitis</taxon>
    </lineage>
</organism>
<sequence length="88" mass="9963">MVHRFILSGISTLIRKCFLVDCSKVFIKIETFQVQSFLIFEYRGSNHRDLGESNGDYESSSFPSLFHSLHCDEVSNTGSQTVICGVPR</sequence>
<dbReference type="PaxDb" id="29760-VIT_00s0454g00020.t01"/>
<evidence type="ECO:0000313" key="2">
    <source>
        <dbReference type="Proteomes" id="UP000009183"/>
    </source>
</evidence>
<dbReference type="EMBL" id="FN596545">
    <property type="protein sequence ID" value="CBI38459.3"/>
    <property type="molecule type" value="Genomic_DNA"/>
</dbReference>